<accession>A0AA39LN01</accession>
<dbReference type="InterPro" id="IPR012292">
    <property type="entry name" value="Globin/Proto"/>
</dbReference>
<organism evidence="9 10">
    <name type="scientific">Steinernema hermaphroditum</name>
    <dbReference type="NCBI Taxonomy" id="289476"/>
    <lineage>
        <taxon>Eukaryota</taxon>
        <taxon>Metazoa</taxon>
        <taxon>Ecdysozoa</taxon>
        <taxon>Nematoda</taxon>
        <taxon>Chromadorea</taxon>
        <taxon>Rhabditida</taxon>
        <taxon>Tylenchina</taxon>
        <taxon>Panagrolaimomorpha</taxon>
        <taxon>Strongyloidoidea</taxon>
        <taxon>Steinernematidae</taxon>
        <taxon>Steinernema</taxon>
    </lineage>
</organism>
<feature type="compositionally biased region" description="Polar residues" evidence="7">
    <location>
        <begin position="1"/>
        <end position="18"/>
    </location>
</feature>
<keyword evidence="5" id="KW-0408">Iron</keyword>
<evidence type="ECO:0000256" key="2">
    <source>
        <dbReference type="ARBA" id="ARBA00022617"/>
    </source>
</evidence>
<dbReference type="GO" id="GO:0020037">
    <property type="term" value="F:heme binding"/>
    <property type="evidence" value="ECO:0007669"/>
    <property type="project" value="InterPro"/>
</dbReference>
<keyword evidence="10" id="KW-1185">Reference proteome</keyword>
<dbReference type="InterPro" id="IPR044399">
    <property type="entry name" value="Mb-like_M"/>
</dbReference>
<dbReference type="PROSITE" id="PS01033">
    <property type="entry name" value="GLOBIN"/>
    <property type="match status" value="1"/>
</dbReference>
<dbReference type="InterPro" id="IPR009050">
    <property type="entry name" value="Globin-like_sf"/>
</dbReference>
<reference evidence="9" key="1">
    <citation type="submission" date="2023-06" db="EMBL/GenBank/DDBJ databases">
        <title>Genomic analysis of the entomopathogenic nematode Steinernema hermaphroditum.</title>
        <authorList>
            <person name="Schwarz E.M."/>
            <person name="Heppert J.K."/>
            <person name="Baniya A."/>
            <person name="Schwartz H.T."/>
            <person name="Tan C.-H."/>
            <person name="Antoshechkin I."/>
            <person name="Sternberg P.W."/>
            <person name="Goodrich-Blair H."/>
            <person name="Dillman A.R."/>
        </authorList>
    </citation>
    <scope>NUCLEOTIDE SEQUENCE</scope>
    <source>
        <strain evidence="9">PS9179</strain>
        <tissue evidence="9">Whole animal</tissue>
    </source>
</reference>
<feature type="domain" description="Globin" evidence="8">
    <location>
        <begin position="41"/>
        <end position="180"/>
    </location>
</feature>
<dbReference type="GO" id="GO:0046872">
    <property type="term" value="F:metal ion binding"/>
    <property type="evidence" value="ECO:0007669"/>
    <property type="project" value="UniProtKB-KW"/>
</dbReference>
<feature type="region of interest" description="Disordered" evidence="7">
    <location>
        <begin position="1"/>
        <end position="38"/>
    </location>
</feature>
<protein>
    <recommendedName>
        <fullName evidence="8">Globin domain-containing protein</fullName>
    </recommendedName>
</protein>
<keyword evidence="2 6" id="KW-0349">Heme</keyword>
<evidence type="ECO:0000259" key="8">
    <source>
        <dbReference type="PROSITE" id="PS01033"/>
    </source>
</evidence>
<name>A0AA39LN01_9BILA</name>
<dbReference type="Gene3D" id="1.10.490.10">
    <property type="entry name" value="Globins"/>
    <property type="match status" value="1"/>
</dbReference>
<evidence type="ECO:0000313" key="9">
    <source>
        <dbReference type="EMBL" id="KAK0403070.1"/>
    </source>
</evidence>
<evidence type="ECO:0000256" key="3">
    <source>
        <dbReference type="ARBA" id="ARBA00022621"/>
    </source>
</evidence>
<comment type="similarity">
    <text evidence="6">Belongs to the globin family.</text>
</comment>
<evidence type="ECO:0000256" key="4">
    <source>
        <dbReference type="ARBA" id="ARBA00022723"/>
    </source>
</evidence>
<dbReference type="PANTHER" id="PTHR46458:SF1">
    <property type="entry name" value="GEO09476P1"/>
    <property type="match status" value="1"/>
</dbReference>
<evidence type="ECO:0000256" key="6">
    <source>
        <dbReference type="RuleBase" id="RU000356"/>
    </source>
</evidence>
<comment type="caution">
    <text evidence="9">The sequence shown here is derived from an EMBL/GenBank/DDBJ whole genome shotgun (WGS) entry which is preliminary data.</text>
</comment>
<dbReference type="PANTHER" id="PTHR46458">
    <property type="entry name" value="BLR2807 PROTEIN"/>
    <property type="match status" value="1"/>
</dbReference>
<dbReference type="InterPro" id="IPR000971">
    <property type="entry name" value="Globin"/>
</dbReference>
<evidence type="ECO:0000256" key="7">
    <source>
        <dbReference type="SAM" id="MobiDB-lite"/>
    </source>
</evidence>
<proteinExistence type="inferred from homology"/>
<dbReference type="SUPFAM" id="SSF46458">
    <property type="entry name" value="Globin-like"/>
    <property type="match status" value="1"/>
</dbReference>
<feature type="compositionally biased region" description="Basic residues" evidence="7">
    <location>
        <begin position="244"/>
        <end position="253"/>
    </location>
</feature>
<feature type="region of interest" description="Disordered" evidence="7">
    <location>
        <begin position="235"/>
        <end position="309"/>
    </location>
</feature>
<evidence type="ECO:0000256" key="5">
    <source>
        <dbReference type="ARBA" id="ARBA00023004"/>
    </source>
</evidence>
<evidence type="ECO:0000313" key="10">
    <source>
        <dbReference type="Proteomes" id="UP001175271"/>
    </source>
</evidence>
<evidence type="ECO:0000256" key="1">
    <source>
        <dbReference type="ARBA" id="ARBA00022448"/>
    </source>
</evidence>
<dbReference type="EMBL" id="JAUCMV010000004">
    <property type="protein sequence ID" value="KAK0403070.1"/>
    <property type="molecule type" value="Genomic_DNA"/>
</dbReference>
<dbReference type="CDD" id="cd01040">
    <property type="entry name" value="Mb-like"/>
    <property type="match status" value="1"/>
</dbReference>
<dbReference type="Proteomes" id="UP001175271">
    <property type="component" value="Unassembled WGS sequence"/>
</dbReference>
<dbReference type="GO" id="GO:0019825">
    <property type="term" value="F:oxygen binding"/>
    <property type="evidence" value="ECO:0007669"/>
    <property type="project" value="InterPro"/>
</dbReference>
<keyword evidence="1 6" id="KW-0813">Transport</keyword>
<feature type="compositionally biased region" description="Basic residues" evidence="7">
    <location>
        <begin position="263"/>
        <end position="309"/>
    </location>
</feature>
<keyword evidence="3 6" id="KW-0561">Oxygen transport</keyword>
<gene>
    <name evidence="9" type="ORF">QR680_016700</name>
</gene>
<keyword evidence="4" id="KW-0479">Metal-binding</keyword>
<dbReference type="Pfam" id="PF00042">
    <property type="entry name" value="Globin"/>
    <property type="match status" value="1"/>
</dbReference>
<dbReference type="AlphaFoldDB" id="A0AA39LN01"/>
<dbReference type="InterPro" id="IPR050532">
    <property type="entry name" value="Globin-like_OT"/>
</dbReference>
<sequence>MRAESNNCLVKPGTTMTLSPHPPKPLRRCRSASPAPPRAPLLTQEQQILLRRSWQRVSKSQIGKTIVNNMIVKCPETKGMFSAAADTEAMERHYKHFVELIQCAVDNLNDLETALQPWLETLGKGHAGFAIRTKHWDAFGEAVATSIAEWVGPGRGHKETVKAWMRISCFLADRLSAATRNYYPTPMCTPRIQMLTILATSPIASARLVTFKASLAPLQYPWLLHSKCSLPTIRSTCPSTTSSRWRKKAKKGPTSKIQNGPNKKSKTVKKGRVQKNAFKKGPNKPQKSKKGRFQGNKKRFGQKNQKVKK</sequence>
<dbReference type="GO" id="GO:0005344">
    <property type="term" value="F:oxygen carrier activity"/>
    <property type="evidence" value="ECO:0007669"/>
    <property type="project" value="UniProtKB-KW"/>
</dbReference>